<comment type="subcellular location">
    <subcellularLocation>
        <location evidence="2 10">Membrane</location>
        <topology evidence="2 10">Multi-pass membrane protein</topology>
    </subcellularLocation>
</comment>
<evidence type="ECO:0000259" key="12">
    <source>
        <dbReference type="Pfam" id="PF01694"/>
    </source>
</evidence>
<gene>
    <name evidence="13" type="ORF">MEPE_01958</name>
</gene>
<dbReference type="InterPro" id="IPR002610">
    <property type="entry name" value="Peptidase_S54_rhomboid-like"/>
</dbReference>
<accession>A0AAJ5C447</accession>
<feature type="transmembrane region" description="Helical" evidence="10">
    <location>
        <begin position="514"/>
        <end position="530"/>
    </location>
</feature>
<evidence type="ECO:0000256" key="3">
    <source>
        <dbReference type="ARBA" id="ARBA00009045"/>
    </source>
</evidence>
<evidence type="ECO:0000256" key="10">
    <source>
        <dbReference type="RuleBase" id="RU362115"/>
    </source>
</evidence>
<sequence>MSRYTRGGDAAQHTYHSSAWDPSPYGITGYDDVHQFTSSQAAPANQLNSAGAGAGANSNAYRLAPPATNIGADSPSMYTDPYEAFSAAPPPDQPHTAAANATRQSELEHDSHLSSHDDHALHVTPTLLERSDTLAPHDSISSYNVRIGRNVEADQPPTAAYAAPRSAVPSHALQASLSYINHYDDPNSTEYYDGAHHHLDQDDYAHHSRYDTSGVDLPLKSHANPMGYAEDEDDEAAQIKRGDTSALWTNQMNDPSHHDQYHSSRGAGGDEEAKSGLLGTLSRSAKSQRLVGQDKVRDEIERRRQGIGRQRYPIVTWIVGVALVVVFMVELIKANAETGQAIQTRPSINPMLGPSTEFFISFGARFVPCMRNVPALPTSEQLPCLKNSTSSSNVYTSSELCSIAEICGLKDKEKPNQSYRFVSAIFVHAGFVHIFFNLLVQLTLCAQIENLIGSLAYVVIYFAGGLGGNLLGGNFGLIGQPSLGASGAIYTCISIELVDLVYNWKYEYRAKMRLTMSLGFCIVGLALGLLPGLDNFAHIGGFCVGLLGGLMFAPSIHESRKHRVLTWVVRLVAFTLMVAFFVGLATNFYNSDDPTNACTWCRYLSCLPVFDSCKGNGLTTSSTTTNTTTSTNTSN</sequence>
<feature type="transmembrane region" description="Helical" evidence="10">
    <location>
        <begin position="419"/>
        <end position="439"/>
    </location>
</feature>
<evidence type="ECO:0000256" key="5">
    <source>
        <dbReference type="ARBA" id="ARBA00022692"/>
    </source>
</evidence>
<dbReference type="PANTHER" id="PTHR22936">
    <property type="entry name" value="RHOMBOID-RELATED"/>
    <property type="match status" value="1"/>
</dbReference>
<dbReference type="SUPFAM" id="SSF144091">
    <property type="entry name" value="Rhomboid-like"/>
    <property type="match status" value="1"/>
</dbReference>
<keyword evidence="9 10" id="KW-0472">Membrane</keyword>
<evidence type="ECO:0000313" key="13">
    <source>
        <dbReference type="EMBL" id="SNX83252.1"/>
    </source>
</evidence>
<evidence type="ECO:0000256" key="6">
    <source>
        <dbReference type="ARBA" id="ARBA00022801"/>
    </source>
</evidence>
<feature type="region of interest" description="Disordered" evidence="11">
    <location>
        <begin position="248"/>
        <end position="275"/>
    </location>
</feature>
<reference evidence="13" key="1">
    <citation type="submission" date="2023-10" db="EMBL/GenBank/DDBJ databases">
        <authorList>
            <person name="Guldener U."/>
        </authorList>
    </citation>
    <scope>NUCLEOTIDE SEQUENCE</scope>
    <source>
        <strain evidence="13">Mp4</strain>
    </source>
</reference>
<comment type="catalytic activity">
    <reaction evidence="1 10">
        <text>Cleaves type-1 transmembrane domains using a catalytic dyad composed of serine and histidine that are contributed by different transmembrane domains.</text>
        <dbReference type="EC" id="3.4.21.105"/>
    </reaction>
</comment>
<comment type="function">
    <text evidence="10">Serine protease involved in intramembrane proteolysis.</text>
</comment>
<evidence type="ECO:0000256" key="1">
    <source>
        <dbReference type="ARBA" id="ARBA00000156"/>
    </source>
</evidence>
<feature type="transmembrane region" description="Helical" evidence="10">
    <location>
        <begin position="312"/>
        <end position="332"/>
    </location>
</feature>
<organism evidence="13 14">
    <name type="scientific">Melanopsichium pennsylvanicum</name>
    <dbReference type="NCBI Taxonomy" id="63383"/>
    <lineage>
        <taxon>Eukaryota</taxon>
        <taxon>Fungi</taxon>
        <taxon>Dikarya</taxon>
        <taxon>Basidiomycota</taxon>
        <taxon>Ustilaginomycotina</taxon>
        <taxon>Ustilaginomycetes</taxon>
        <taxon>Ustilaginales</taxon>
        <taxon>Ustilaginaceae</taxon>
        <taxon>Melanopsichium</taxon>
    </lineage>
</organism>
<evidence type="ECO:0000256" key="2">
    <source>
        <dbReference type="ARBA" id="ARBA00004141"/>
    </source>
</evidence>
<dbReference type="EC" id="3.4.21.105" evidence="10"/>
<evidence type="ECO:0000256" key="11">
    <source>
        <dbReference type="SAM" id="MobiDB-lite"/>
    </source>
</evidence>
<evidence type="ECO:0000256" key="4">
    <source>
        <dbReference type="ARBA" id="ARBA00022670"/>
    </source>
</evidence>
<name>A0AAJ5C447_9BASI</name>
<keyword evidence="5 10" id="KW-0812">Transmembrane</keyword>
<keyword evidence="6 10" id="KW-0378">Hydrolase</keyword>
<keyword evidence="7 10" id="KW-0720">Serine protease</keyword>
<proteinExistence type="inferred from homology"/>
<dbReference type="Gene3D" id="1.20.1540.10">
    <property type="entry name" value="Rhomboid-like"/>
    <property type="match status" value="1"/>
</dbReference>
<feature type="transmembrane region" description="Helical" evidence="10">
    <location>
        <begin position="451"/>
        <end position="471"/>
    </location>
</feature>
<evidence type="ECO:0000256" key="8">
    <source>
        <dbReference type="ARBA" id="ARBA00022989"/>
    </source>
</evidence>
<dbReference type="InterPro" id="IPR022764">
    <property type="entry name" value="Peptidase_S54_rhomboid_dom"/>
</dbReference>
<feature type="transmembrane region" description="Helical" evidence="10">
    <location>
        <begin position="568"/>
        <end position="589"/>
    </location>
</feature>
<feature type="region of interest" description="Disordered" evidence="11">
    <location>
        <begin position="81"/>
        <end position="118"/>
    </location>
</feature>
<evidence type="ECO:0000313" key="14">
    <source>
        <dbReference type="Proteomes" id="UP001294444"/>
    </source>
</evidence>
<evidence type="ECO:0000256" key="9">
    <source>
        <dbReference type="ARBA" id="ARBA00023136"/>
    </source>
</evidence>
<dbReference type="GO" id="GO:0016020">
    <property type="term" value="C:membrane"/>
    <property type="evidence" value="ECO:0007669"/>
    <property type="project" value="UniProtKB-SubCell"/>
</dbReference>
<dbReference type="AlphaFoldDB" id="A0AAJ5C447"/>
<feature type="transmembrane region" description="Helical" evidence="10">
    <location>
        <begin position="536"/>
        <end position="556"/>
    </location>
</feature>
<dbReference type="Pfam" id="PF01694">
    <property type="entry name" value="Rhomboid"/>
    <property type="match status" value="1"/>
</dbReference>
<feature type="compositionally biased region" description="Basic and acidic residues" evidence="11">
    <location>
        <begin position="105"/>
        <end position="118"/>
    </location>
</feature>
<keyword evidence="4 10" id="KW-0645">Protease</keyword>
<comment type="similarity">
    <text evidence="3 10">Belongs to the peptidase S54 family.</text>
</comment>
<feature type="region of interest" description="Disordered" evidence="11">
    <location>
        <begin position="1"/>
        <end position="24"/>
    </location>
</feature>
<feature type="domain" description="Peptidase S54 rhomboid" evidence="12">
    <location>
        <begin position="416"/>
        <end position="553"/>
    </location>
</feature>
<dbReference type="InterPro" id="IPR035952">
    <property type="entry name" value="Rhomboid-like_sf"/>
</dbReference>
<feature type="transmembrane region" description="Helical" evidence="10">
    <location>
        <begin position="483"/>
        <end position="502"/>
    </location>
</feature>
<keyword evidence="8 10" id="KW-1133">Transmembrane helix</keyword>
<dbReference type="Proteomes" id="UP001294444">
    <property type="component" value="Unassembled WGS sequence"/>
</dbReference>
<keyword evidence="14" id="KW-1185">Reference proteome</keyword>
<dbReference type="PANTHER" id="PTHR22936:SF69">
    <property type="entry name" value="RHOMBOID-LIKE PROTEIN"/>
    <property type="match status" value="1"/>
</dbReference>
<comment type="caution">
    <text evidence="13">The sequence shown here is derived from an EMBL/GenBank/DDBJ whole genome shotgun (WGS) entry which is preliminary data.</text>
</comment>
<protein>
    <recommendedName>
        <fullName evidence="10">Rhomboid-type serine protease</fullName>
        <ecNumber evidence="10">3.4.21.105</ecNumber>
    </recommendedName>
</protein>
<evidence type="ECO:0000256" key="7">
    <source>
        <dbReference type="ARBA" id="ARBA00022825"/>
    </source>
</evidence>
<dbReference type="GO" id="GO:0006508">
    <property type="term" value="P:proteolysis"/>
    <property type="evidence" value="ECO:0007669"/>
    <property type="project" value="UniProtKB-KW"/>
</dbReference>
<dbReference type="EMBL" id="OAPG01000003">
    <property type="protein sequence ID" value="SNX83252.1"/>
    <property type="molecule type" value="Genomic_DNA"/>
</dbReference>
<dbReference type="GO" id="GO:0004252">
    <property type="term" value="F:serine-type endopeptidase activity"/>
    <property type="evidence" value="ECO:0007669"/>
    <property type="project" value="InterPro"/>
</dbReference>